<dbReference type="Pfam" id="PF09511">
    <property type="entry name" value="RNA_lig_T4_1"/>
    <property type="match status" value="1"/>
</dbReference>
<dbReference type="GO" id="GO:0016301">
    <property type="term" value="F:kinase activity"/>
    <property type="evidence" value="ECO:0007669"/>
    <property type="project" value="UniProtKB-KW"/>
</dbReference>
<dbReference type="InterPro" id="IPR019039">
    <property type="entry name" value="T4-Rnl1-like_N"/>
</dbReference>
<sequence length="425" mass="46888">MPSRTTTKHCSAPVEDIHGDVLRTVRQLRSGMSLDDFCDAYKLTARHHPQLPLVQLSYDQRASDVANAVVQECRGLLLEKNTWRVVMMPFSKFFNADEPNAKATREAFDWSTARVYEKLDGSLTTLYWYGGCWHVASMRLPAADGEVPGSSGGTFACIFWKAFAAAGFSLPIAPAAQQRCFMFELCLPGHTIVVRHATASLSLIGARDLVRLEELDVEAVGAEYGWTTPARLPAPVSLAAVQAAARALNPVEHEGYVAVDGCFRRLKVKSPSYVALHHIGEHNLRKDCGAEHGGAQRRKPLSEEQARMQRRRLLEVARCREGDEFLAYFPTLRANFRTVVHELASLGTHLSRCLMERPAPTAHPALRTLTSRAEALWGAEDGCPTGGALTKRAAKREQTHVRAKAVAAKVIYDSKIAELAEYPVT</sequence>
<evidence type="ECO:0000313" key="3">
    <source>
        <dbReference type="Proteomes" id="UP000037460"/>
    </source>
</evidence>
<dbReference type="Proteomes" id="UP000037460">
    <property type="component" value="Unassembled WGS sequence"/>
</dbReference>
<evidence type="ECO:0000313" key="2">
    <source>
        <dbReference type="EMBL" id="KOO22271.1"/>
    </source>
</evidence>
<accession>A0A0M0J6N1</accession>
<keyword evidence="2" id="KW-0808">Transferase</keyword>
<feature type="domain" description="T4 RNA ligase 1-like N-terminal" evidence="1">
    <location>
        <begin position="72"/>
        <end position="272"/>
    </location>
</feature>
<dbReference type="GO" id="GO:0016874">
    <property type="term" value="F:ligase activity"/>
    <property type="evidence" value="ECO:0007669"/>
    <property type="project" value="UniProtKB-KW"/>
</dbReference>
<keyword evidence="3" id="KW-1185">Reference proteome</keyword>
<evidence type="ECO:0000259" key="1">
    <source>
        <dbReference type="Pfam" id="PF09511"/>
    </source>
</evidence>
<protein>
    <submittedName>
        <fullName evidence="2">Polynucleotide kinase polynucleotide ligase</fullName>
    </submittedName>
</protein>
<comment type="caution">
    <text evidence="2">The sequence shown here is derived from an EMBL/GenBank/DDBJ whole genome shotgun (WGS) entry which is preliminary data.</text>
</comment>
<name>A0A0M0J6N1_9EUKA</name>
<keyword evidence="2" id="KW-0418">Kinase</keyword>
<dbReference type="OrthoDB" id="2111238at2759"/>
<dbReference type="AlphaFoldDB" id="A0A0M0J6N1"/>
<dbReference type="EMBL" id="JWZX01003294">
    <property type="protein sequence ID" value="KOO22271.1"/>
    <property type="molecule type" value="Genomic_DNA"/>
</dbReference>
<proteinExistence type="predicted"/>
<organism evidence="2 3">
    <name type="scientific">Chrysochromulina tobinii</name>
    <dbReference type="NCBI Taxonomy" id="1460289"/>
    <lineage>
        <taxon>Eukaryota</taxon>
        <taxon>Haptista</taxon>
        <taxon>Haptophyta</taxon>
        <taxon>Prymnesiophyceae</taxon>
        <taxon>Prymnesiales</taxon>
        <taxon>Chrysochromulinaceae</taxon>
        <taxon>Chrysochromulina</taxon>
    </lineage>
</organism>
<reference evidence="3" key="1">
    <citation type="journal article" date="2015" name="PLoS Genet.">
        <title>Genome Sequence and Transcriptome Analyses of Chrysochromulina tobin: Metabolic Tools for Enhanced Algal Fitness in the Prominent Order Prymnesiales (Haptophyceae).</title>
        <authorList>
            <person name="Hovde B.T."/>
            <person name="Deodato C.R."/>
            <person name="Hunsperger H.M."/>
            <person name="Ryken S.A."/>
            <person name="Yost W."/>
            <person name="Jha R.K."/>
            <person name="Patterson J."/>
            <person name="Monnat R.J. Jr."/>
            <person name="Barlow S.B."/>
            <person name="Starkenburg S.R."/>
            <person name="Cattolico R.A."/>
        </authorList>
    </citation>
    <scope>NUCLEOTIDE SEQUENCE</scope>
    <source>
        <strain evidence="3">CCMP291</strain>
    </source>
</reference>
<keyword evidence="2" id="KW-0436">Ligase</keyword>
<gene>
    <name evidence="2" type="ORF">Ctob_003989</name>
</gene>